<dbReference type="InterPro" id="IPR006094">
    <property type="entry name" value="Oxid_FAD_bind_N"/>
</dbReference>
<dbReference type="EMBL" id="JACOSL010000039">
    <property type="protein sequence ID" value="MBI1756762.1"/>
    <property type="molecule type" value="Genomic_DNA"/>
</dbReference>
<evidence type="ECO:0000313" key="3">
    <source>
        <dbReference type="Proteomes" id="UP000727962"/>
    </source>
</evidence>
<dbReference type="SUPFAM" id="SSF56176">
    <property type="entry name" value="FAD-binding/transporter-associated domain-like"/>
    <property type="match status" value="1"/>
</dbReference>
<dbReference type="Proteomes" id="UP000727962">
    <property type="component" value="Unassembled WGS sequence"/>
</dbReference>
<reference evidence="2" key="1">
    <citation type="submission" date="2020-07" db="EMBL/GenBank/DDBJ databases">
        <title>Huge and variable diversity of episymbiotic CPR bacteria and DPANN archaea in groundwater ecosystems.</title>
        <authorList>
            <person name="He C.Y."/>
            <person name="Keren R."/>
            <person name="Whittaker M."/>
            <person name="Farag I.F."/>
            <person name="Doudna J."/>
            <person name="Cate J.H.D."/>
            <person name="Banfield J.F."/>
        </authorList>
    </citation>
    <scope>NUCLEOTIDE SEQUENCE</scope>
    <source>
        <strain evidence="2">NC_groundwater_17_Pr7_B-0.1um_64_12</strain>
    </source>
</reference>
<dbReference type="PROSITE" id="PS51387">
    <property type="entry name" value="FAD_PCMH"/>
    <property type="match status" value="1"/>
</dbReference>
<sequence>MAGGGVVAFRPGSVGELCEALTEPGACWIEGSGSSASFRVGSTAGARTVRLDGLSEIVDLDPANQVAVVQAGASLQKLQTALETVGHCLPYDPYLGAGTVGGALSMNLPHGLEAKHGSWRDWVLGLTVARPDGKLARCGSRVVKNVAGYDVAKMFVGARGWLGVVAEVILRTFPRPHPPAACLEQGAPLSAGPLWIQRTLPQDAIAAREAAGDRLCLFDPGTFTLVAALPCDESLPRFDGDWVLRRGCGNQNAVVEEAMQRRLMLRAKAIFDPDGKLNPGEWGEL</sequence>
<dbReference type="InterPro" id="IPR016169">
    <property type="entry name" value="FAD-bd_PCMH_sub2"/>
</dbReference>
<evidence type="ECO:0000313" key="2">
    <source>
        <dbReference type="EMBL" id="MBI1756762.1"/>
    </source>
</evidence>
<accession>A0A931PUP1</accession>
<protein>
    <submittedName>
        <fullName evidence="2">FAD-binding oxidoreductase</fullName>
    </submittedName>
</protein>
<comment type="caution">
    <text evidence="2">The sequence shown here is derived from an EMBL/GenBank/DDBJ whole genome shotgun (WGS) entry which is preliminary data.</text>
</comment>
<feature type="domain" description="FAD-binding PCMH-type" evidence="1">
    <location>
        <begin position="1"/>
        <end position="175"/>
    </location>
</feature>
<dbReference type="AlphaFoldDB" id="A0A931PUP1"/>
<dbReference type="PANTHER" id="PTHR11748">
    <property type="entry name" value="D-LACTATE DEHYDROGENASE"/>
    <property type="match status" value="1"/>
</dbReference>
<dbReference type="GO" id="GO:0071949">
    <property type="term" value="F:FAD binding"/>
    <property type="evidence" value="ECO:0007669"/>
    <property type="project" value="InterPro"/>
</dbReference>
<dbReference type="InterPro" id="IPR036318">
    <property type="entry name" value="FAD-bd_PCMH-like_sf"/>
</dbReference>
<gene>
    <name evidence="2" type="ORF">HYR64_06610</name>
</gene>
<name>A0A931PUP1_FIMGI</name>
<dbReference type="PANTHER" id="PTHR11748:SF103">
    <property type="entry name" value="GLYCOLATE OXIDASE SUBUNIT GLCE"/>
    <property type="match status" value="1"/>
</dbReference>
<dbReference type="Pfam" id="PF01565">
    <property type="entry name" value="FAD_binding_4"/>
    <property type="match status" value="1"/>
</dbReference>
<organism evidence="2 3">
    <name type="scientific">Fimbriimonas ginsengisoli</name>
    <dbReference type="NCBI Taxonomy" id="1005039"/>
    <lineage>
        <taxon>Bacteria</taxon>
        <taxon>Bacillati</taxon>
        <taxon>Armatimonadota</taxon>
        <taxon>Fimbriimonadia</taxon>
        <taxon>Fimbriimonadales</taxon>
        <taxon>Fimbriimonadaceae</taxon>
        <taxon>Fimbriimonas</taxon>
    </lineage>
</organism>
<dbReference type="InterPro" id="IPR016166">
    <property type="entry name" value="FAD-bd_PCMH"/>
</dbReference>
<proteinExistence type="predicted"/>
<evidence type="ECO:0000259" key="1">
    <source>
        <dbReference type="PROSITE" id="PS51387"/>
    </source>
</evidence>
<dbReference type="Gene3D" id="3.30.465.10">
    <property type="match status" value="1"/>
</dbReference>